<feature type="transmembrane region" description="Helical" evidence="1">
    <location>
        <begin position="7"/>
        <end position="26"/>
    </location>
</feature>
<organism evidence="2 3">
    <name type="scientific">Parvularcula lutaonensis</name>
    <dbReference type="NCBI Taxonomy" id="491923"/>
    <lineage>
        <taxon>Bacteria</taxon>
        <taxon>Pseudomonadati</taxon>
        <taxon>Pseudomonadota</taxon>
        <taxon>Alphaproteobacteria</taxon>
        <taxon>Parvularculales</taxon>
        <taxon>Parvularculaceae</taxon>
        <taxon>Parvularcula</taxon>
    </lineage>
</organism>
<gene>
    <name evidence="2" type="ORF">ACFONP_14150</name>
</gene>
<dbReference type="RefSeq" id="WP_189576809.1">
    <property type="nucleotide sequence ID" value="NZ_BMXU01000002.1"/>
</dbReference>
<name>A0ABV7MGQ8_9PROT</name>
<evidence type="ECO:0000313" key="3">
    <source>
        <dbReference type="Proteomes" id="UP001595607"/>
    </source>
</evidence>
<dbReference type="Proteomes" id="UP001595607">
    <property type="component" value="Unassembled WGS sequence"/>
</dbReference>
<keyword evidence="1" id="KW-0472">Membrane</keyword>
<evidence type="ECO:0000313" key="2">
    <source>
        <dbReference type="EMBL" id="MFC3303870.1"/>
    </source>
</evidence>
<protein>
    <recommendedName>
        <fullName evidence="4">Flp pilus assembly protein CpaB</fullName>
    </recommendedName>
</protein>
<comment type="caution">
    <text evidence="2">The sequence shown here is derived from an EMBL/GenBank/DDBJ whole genome shotgun (WGS) entry which is preliminary data.</text>
</comment>
<proteinExistence type="predicted"/>
<keyword evidence="1" id="KW-0812">Transmembrane</keyword>
<dbReference type="EMBL" id="JBHRVA010000003">
    <property type="protein sequence ID" value="MFC3303870.1"/>
    <property type="molecule type" value="Genomic_DNA"/>
</dbReference>
<keyword evidence="1" id="KW-1133">Transmembrane helix</keyword>
<accession>A0ABV7MGQ8</accession>
<reference evidence="3" key="1">
    <citation type="journal article" date="2019" name="Int. J. Syst. Evol. Microbiol.">
        <title>The Global Catalogue of Microorganisms (GCM) 10K type strain sequencing project: providing services to taxonomists for standard genome sequencing and annotation.</title>
        <authorList>
            <consortium name="The Broad Institute Genomics Platform"/>
            <consortium name="The Broad Institute Genome Sequencing Center for Infectious Disease"/>
            <person name="Wu L."/>
            <person name="Ma J."/>
        </authorList>
    </citation>
    <scope>NUCLEOTIDE SEQUENCE [LARGE SCALE GENOMIC DNA]</scope>
    <source>
        <strain evidence="3">KCTC 22245</strain>
    </source>
</reference>
<sequence>MRRRLSILLIDTFVLTGLALVGAFLFRLETSPTQAAESSAEVKHLQASTEVTEALPRGVVQVSARVVPEPSRDIIMPGDRVDLAKRPGAPAVLADARVLSIEPPLMEGDDRLHITFALETTDASRLRDMREVSLLFVRLAQVGTNAPAQASFEPLRKNEVLNLHFEDAGWQRRIEAY</sequence>
<evidence type="ECO:0008006" key="4">
    <source>
        <dbReference type="Google" id="ProtNLM"/>
    </source>
</evidence>
<keyword evidence="3" id="KW-1185">Reference proteome</keyword>
<evidence type="ECO:0000256" key="1">
    <source>
        <dbReference type="SAM" id="Phobius"/>
    </source>
</evidence>